<evidence type="ECO:0000313" key="2">
    <source>
        <dbReference type="Proteomes" id="UP000612362"/>
    </source>
</evidence>
<accession>A0A8J3MXV2</accession>
<evidence type="ECO:0000313" key="1">
    <source>
        <dbReference type="EMBL" id="GHO48995.1"/>
    </source>
</evidence>
<comment type="caution">
    <text evidence="1">The sequence shown here is derived from an EMBL/GenBank/DDBJ whole genome shotgun (WGS) entry which is preliminary data.</text>
</comment>
<reference evidence="1" key="1">
    <citation type="submission" date="2020-10" db="EMBL/GenBank/DDBJ databases">
        <title>Taxonomic study of unclassified bacteria belonging to the class Ktedonobacteria.</title>
        <authorList>
            <person name="Yabe S."/>
            <person name="Wang C.M."/>
            <person name="Zheng Y."/>
            <person name="Sakai Y."/>
            <person name="Cavaletti L."/>
            <person name="Monciardini P."/>
            <person name="Donadio S."/>
        </authorList>
    </citation>
    <scope>NUCLEOTIDE SEQUENCE</scope>
    <source>
        <strain evidence="1">SOSP1-1</strain>
    </source>
</reference>
<protein>
    <submittedName>
        <fullName evidence="1">Uncharacterized protein</fullName>
    </submittedName>
</protein>
<dbReference type="EMBL" id="BNJF01000004">
    <property type="protein sequence ID" value="GHO48995.1"/>
    <property type="molecule type" value="Genomic_DNA"/>
</dbReference>
<sequence length="63" mass="6977">MLRSFSPLMRRTKILIIPPPQLHLLLPVTVVSDNQLADSLLKEVINQATAGRVQVGVSPFFPL</sequence>
<keyword evidence="2" id="KW-1185">Reference proteome</keyword>
<name>A0A8J3MXV2_9CHLR</name>
<gene>
    <name evidence="1" type="ORF">KSX_71580</name>
</gene>
<dbReference type="Proteomes" id="UP000612362">
    <property type="component" value="Unassembled WGS sequence"/>
</dbReference>
<proteinExistence type="predicted"/>
<organism evidence="1 2">
    <name type="scientific">Ktedonospora formicarum</name>
    <dbReference type="NCBI Taxonomy" id="2778364"/>
    <lineage>
        <taxon>Bacteria</taxon>
        <taxon>Bacillati</taxon>
        <taxon>Chloroflexota</taxon>
        <taxon>Ktedonobacteria</taxon>
        <taxon>Ktedonobacterales</taxon>
        <taxon>Ktedonobacteraceae</taxon>
        <taxon>Ktedonospora</taxon>
    </lineage>
</organism>
<dbReference type="AlphaFoldDB" id="A0A8J3MXV2"/>